<dbReference type="Proteomes" id="UP000326565">
    <property type="component" value="Unassembled WGS sequence"/>
</dbReference>
<dbReference type="AlphaFoldDB" id="A0A5N5WYK9"/>
<sequence>MSKILRIWGKAGFGLKPIELSDDMKKHTVQFFWFKRGSFLESMPLTKAPVLLTTGRAGPRDTKIFNCLTEEVICSGDFFTLEVQDPDQYPLPSFELLEMQWKLHIVAAMSGAAEAPDDPYGPDDLDKKEELSDISFDEVDDPTLFLAQRRDATPEVSPFRPQILSENQPPVGTRSPVRQTGKHSPVKGRSPVRGTKQT</sequence>
<evidence type="ECO:0000313" key="2">
    <source>
        <dbReference type="EMBL" id="KAB8073648.1"/>
    </source>
</evidence>
<keyword evidence="3" id="KW-1185">Reference proteome</keyword>
<organism evidence="2 3">
    <name type="scientific">Aspergillus leporis</name>
    <dbReference type="NCBI Taxonomy" id="41062"/>
    <lineage>
        <taxon>Eukaryota</taxon>
        <taxon>Fungi</taxon>
        <taxon>Dikarya</taxon>
        <taxon>Ascomycota</taxon>
        <taxon>Pezizomycotina</taxon>
        <taxon>Eurotiomycetes</taxon>
        <taxon>Eurotiomycetidae</taxon>
        <taxon>Eurotiales</taxon>
        <taxon>Aspergillaceae</taxon>
        <taxon>Aspergillus</taxon>
        <taxon>Aspergillus subgen. Circumdati</taxon>
    </lineage>
</organism>
<protein>
    <submittedName>
        <fullName evidence="2">Uncharacterized protein</fullName>
    </submittedName>
</protein>
<accession>A0A5N5WYK9</accession>
<feature type="region of interest" description="Disordered" evidence="1">
    <location>
        <begin position="147"/>
        <end position="198"/>
    </location>
</feature>
<gene>
    <name evidence="2" type="ORF">BDV29DRAFT_157410</name>
</gene>
<proteinExistence type="predicted"/>
<dbReference type="OrthoDB" id="5416097at2759"/>
<evidence type="ECO:0000256" key="1">
    <source>
        <dbReference type="SAM" id="MobiDB-lite"/>
    </source>
</evidence>
<reference evidence="2 3" key="1">
    <citation type="submission" date="2019-04" db="EMBL/GenBank/DDBJ databases">
        <title>Friends and foes A comparative genomics study of 23 Aspergillus species from section Flavi.</title>
        <authorList>
            <consortium name="DOE Joint Genome Institute"/>
            <person name="Kjaerbolling I."/>
            <person name="Vesth T."/>
            <person name="Frisvad J.C."/>
            <person name="Nybo J.L."/>
            <person name="Theobald S."/>
            <person name="Kildgaard S."/>
            <person name="Isbrandt T."/>
            <person name="Kuo A."/>
            <person name="Sato A."/>
            <person name="Lyhne E.K."/>
            <person name="Kogle M.E."/>
            <person name="Wiebenga A."/>
            <person name="Kun R.S."/>
            <person name="Lubbers R.J."/>
            <person name="Makela M.R."/>
            <person name="Barry K."/>
            <person name="Chovatia M."/>
            <person name="Clum A."/>
            <person name="Daum C."/>
            <person name="Haridas S."/>
            <person name="He G."/>
            <person name="LaButti K."/>
            <person name="Lipzen A."/>
            <person name="Mondo S."/>
            <person name="Riley R."/>
            <person name="Salamov A."/>
            <person name="Simmons B.A."/>
            <person name="Magnuson J.K."/>
            <person name="Henrissat B."/>
            <person name="Mortensen U.H."/>
            <person name="Larsen T.O."/>
            <person name="Devries R.P."/>
            <person name="Grigoriev I.V."/>
            <person name="Machida M."/>
            <person name="Baker S.E."/>
            <person name="Andersen M.R."/>
        </authorList>
    </citation>
    <scope>NUCLEOTIDE SEQUENCE [LARGE SCALE GENOMIC DNA]</scope>
    <source>
        <strain evidence="2 3">CBS 151.66</strain>
    </source>
</reference>
<evidence type="ECO:0000313" key="3">
    <source>
        <dbReference type="Proteomes" id="UP000326565"/>
    </source>
</evidence>
<name>A0A5N5WYK9_9EURO</name>
<dbReference type="EMBL" id="ML732223">
    <property type="protein sequence ID" value="KAB8073648.1"/>
    <property type="molecule type" value="Genomic_DNA"/>
</dbReference>